<name>A0ABT6H6Z5_9BACI</name>
<evidence type="ECO:0008006" key="3">
    <source>
        <dbReference type="Google" id="ProtNLM"/>
    </source>
</evidence>
<evidence type="ECO:0000313" key="1">
    <source>
        <dbReference type="EMBL" id="MDG5755114.1"/>
    </source>
</evidence>
<reference evidence="1 2" key="1">
    <citation type="submission" date="2023-04" db="EMBL/GenBank/DDBJ databases">
        <title>Ectobacillus antri isolated from activated sludge.</title>
        <authorList>
            <person name="Yan P."/>
            <person name="Liu X."/>
        </authorList>
    </citation>
    <scope>NUCLEOTIDE SEQUENCE [LARGE SCALE GENOMIC DNA]</scope>
    <source>
        <strain evidence="1 2">C18H</strain>
    </source>
</reference>
<organism evidence="1 2">
    <name type="scientific">Ectobacillus antri</name>
    <dbReference type="NCBI Taxonomy" id="2486280"/>
    <lineage>
        <taxon>Bacteria</taxon>
        <taxon>Bacillati</taxon>
        <taxon>Bacillota</taxon>
        <taxon>Bacilli</taxon>
        <taxon>Bacillales</taxon>
        <taxon>Bacillaceae</taxon>
        <taxon>Ectobacillus</taxon>
    </lineage>
</organism>
<accession>A0ABT6H6Z5</accession>
<dbReference type="EMBL" id="JARULN010000019">
    <property type="protein sequence ID" value="MDG5755114.1"/>
    <property type="molecule type" value="Genomic_DNA"/>
</dbReference>
<evidence type="ECO:0000313" key="2">
    <source>
        <dbReference type="Proteomes" id="UP001218246"/>
    </source>
</evidence>
<keyword evidence="2" id="KW-1185">Reference proteome</keyword>
<gene>
    <name evidence="1" type="ORF">P6P90_14285</name>
</gene>
<dbReference type="Proteomes" id="UP001218246">
    <property type="component" value="Unassembled WGS sequence"/>
</dbReference>
<dbReference type="PANTHER" id="PTHR30501:SF2">
    <property type="entry name" value="UPF0597 PROTEIN YHAM"/>
    <property type="match status" value="1"/>
</dbReference>
<comment type="caution">
    <text evidence="1">The sequence shown here is derived from an EMBL/GenBank/DDBJ whole genome shotgun (WGS) entry which is preliminary data.</text>
</comment>
<dbReference type="PANTHER" id="PTHR30501">
    <property type="entry name" value="UPF0597 PROTEIN YHAM"/>
    <property type="match status" value="1"/>
</dbReference>
<protein>
    <recommendedName>
        <fullName evidence="3">Serine dehydratase subunit alpha family protein</fullName>
    </recommendedName>
</protein>
<sequence>MREQKIRAILKEELVVALGCTEPVAIALAAATARSYVMEEAIESLHLEASGSGNQGIAVTLPVVAVAERLGF</sequence>
<dbReference type="InterPro" id="IPR021144">
    <property type="entry name" value="UPF0597"/>
</dbReference>
<proteinExistence type="predicted"/>